<evidence type="ECO:0000313" key="2">
    <source>
        <dbReference type="EMBL" id="GFH13765.1"/>
    </source>
</evidence>
<dbReference type="InterPro" id="IPR022125">
    <property type="entry name" value="U3snoRNP10_N"/>
</dbReference>
<dbReference type="GO" id="GO:0030515">
    <property type="term" value="F:snoRNA binding"/>
    <property type="evidence" value="ECO:0007669"/>
    <property type="project" value="TreeGrafter"/>
</dbReference>
<gene>
    <name evidence="2" type="ORF">HaLaN_09710</name>
</gene>
<proteinExistence type="predicted"/>
<evidence type="ECO:0000313" key="3">
    <source>
        <dbReference type="Proteomes" id="UP000485058"/>
    </source>
</evidence>
<dbReference type="GO" id="GO:0000462">
    <property type="term" value="P:maturation of SSU-rRNA from tricistronic rRNA transcript (SSU-rRNA, 5.8S rRNA, LSU-rRNA)"/>
    <property type="evidence" value="ECO:0007669"/>
    <property type="project" value="TreeGrafter"/>
</dbReference>
<protein>
    <submittedName>
        <fullName evidence="2">BP28CT domain-containing protein</fullName>
    </submittedName>
</protein>
<feature type="domain" description="U3 small nucleolar RNA-associated protein 10 N-terminal" evidence="1">
    <location>
        <begin position="8"/>
        <end position="126"/>
    </location>
</feature>
<name>A0A699YX15_HAELA</name>
<reference evidence="2 3" key="1">
    <citation type="submission" date="2020-02" db="EMBL/GenBank/DDBJ databases">
        <title>Draft genome sequence of Haematococcus lacustris strain NIES-144.</title>
        <authorList>
            <person name="Morimoto D."/>
            <person name="Nakagawa S."/>
            <person name="Yoshida T."/>
            <person name="Sawayama S."/>
        </authorList>
    </citation>
    <scope>NUCLEOTIDE SEQUENCE [LARGE SCALE GENOMIC DNA]</scope>
    <source>
        <strain evidence="2 3">NIES-144</strain>
    </source>
</reference>
<dbReference type="PANTHER" id="PTHR13457">
    <property type="entry name" value="BAP28"/>
    <property type="match status" value="1"/>
</dbReference>
<comment type="caution">
    <text evidence="2">The sequence shown here is derived from an EMBL/GenBank/DDBJ whole genome shotgun (WGS) entry which is preliminary data.</text>
</comment>
<sequence length="141" mass="15000">MEVIDDKLLSSLLPYISSGLEQGAATAYREATLMVVVALCSRTGLRKELLRGVVNSALRNIEAGPDAMRLVLMTLAHMAHTQPSLTLIPSKALKCLVSSPSFLDVLTGLGQAELALTPLLRLLTTSLVTALATAMQKSDPQ</sequence>
<dbReference type="GO" id="GO:0032040">
    <property type="term" value="C:small-subunit processome"/>
    <property type="evidence" value="ECO:0007669"/>
    <property type="project" value="TreeGrafter"/>
</dbReference>
<organism evidence="2 3">
    <name type="scientific">Haematococcus lacustris</name>
    <name type="common">Green alga</name>
    <name type="synonym">Haematococcus pluvialis</name>
    <dbReference type="NCBI Taxonomy" id="44745"/>
    <lineage>
        <taxon>Eukaryota</taxon>
        <taxon>Viridiplantae</taxon>
        <taxon>Chlorophyta</taxon>
        <taxon>core chlorophytes</taxon>
        <taxon>Chlorophyceae</taxon>
        <taxon>CS clade</taxon>
        <taxon>Chlamydomonadales</taxon>
        <taxon>Haematococcaceae</taxon>
        <taxon>Haematococcus</taxon>
    </lineage>
</organism>
<dbReference type="PANTHER" id="PTHR13457:SF1">
    <property type="entry name" value="HEAT REPEAT-CONTAINING PROTEIN 1"/>
    <property type="match status" value="1"/>
</dbReference>
<dbReference type="GO" id="GO:0030686">
    <property type="term" value="C:90S preribosome"/>
    <property type="evidence" value="ECO:0007669"/>
    <property type="project" value="TreeGrafter"/>
</dbReference>
<dbReference type="Pfam" id="PF12397">
    <property type="entry name" value="U3snoRNP10"/>
    <property type="match status" value="1"/>
</dbReference>
<dbReference type="Proteomes" id="UP000485058">
    <property type="component" value="Unassembled WGS sequence"/>
</dbReference>
<dbReference type="AlphaFoldDB" id="A0A699YX15"/>
<dbReference type="EMBL" id="BLLF01000650">
    <property type="protein sequence ID" value="GFH13765.1"/>
    <property type="molecule type" value="Genomic_DNA"/>
</dbReference>
<dbReference type="InterPro" id="IPR040191">
    <property type="entry name" value="UTP10"/>
</dbReference>
<evidence type="ECO:0000259" key="1">
    <source>
        <dbReference type="Pfam" id="PF12397"/>
    </source>
</evidence>
<dbReference type="GO" id="GO:0045943">
    <property type="term" value="P:positive regulation of transcription by RNA polymerase I"/>
    <property type="evidence" value="ECO:0007669"/>
    <property type="project" value="TreeGrafter"/>
</dbReference>
<keyword evidence="3" id="KW-1185">Reference proteome</keyword>
<feature type="non-terminal residue" evidence="2">
    <location>
        <position position="141"/>
    </location>
</feature>
<accession>A0A699YX15</accession>
<feature type="non-terminal residue" evidence="2">
    <location>
        <position position="1"/>
    </location>
</feature>
<dbReference type="GO" id="GO:0034455">
    <property type="term" value="C:t-UTP complex"/>
    <property type="evidence" value="ECO:0007669"/>
    <property type="project" value="TreeGrafter"/>
</dbReference>